<name>A0A0F9L5E1_9ZZZZ</name>
<reference evidence="1" key="1">
    <citation type="journal article" date="2015" name="Nature">
        <title>Complex archaea that bridge the gap between prokaryotes and eukaryotes.</title>
        <authorList>
            <person name="Spang A."/>
            <person name="Saw J.H."/>
            <person name="Jorgensen S.L."/>
            <person name="Zaremba-Niedzwiedzka K."/>
            <person name="Martijn J."/>
            <person name="Lind A.E."/>
            <person name="van Eijk R."/>
            <person name="Schleper C."/>
            <person name="Guy L."/>
            <person name="Ettema T.J."/>
        </authorList>
    </citation>
    <scope>NUCLEOTIDE SEQUENCE</scope>
</reference>
<proteinExistence type="predicted"/>
<accession>A0A0F9L5E1</accession>
<sequence>MPTRAEQLNPQSSPEQIDIAISATISKLVKEGREQDQAVAIAHEQARKATGKQLGKGG</sequence>
<dbReference type="AlphaFoldDB" id="A0A0F9L5E1"/>
<gene>
    <name evidence="1" type="ORF">LCGC14_1242760</name>
</gene>
<organism evidence="1">
    <name type="scientific">marine sediment metagenome</name>
    <dbReference type="NCBI Taxonomy" id="412755"/>
    <lineage>
        <taxon>unclassified sequences</taxon>
        <taxon>metagenomes</taxon>
        <taxon>ecological metagenomes</taxon>
    </lineage>
</organism>
<evidence type="ECO:0000313" key="1">
    <source>
        <dbReference type="EMBL" id="KKM90029.1"/>
    </source>
</evidence>
<protein>
    <submittedName>
        <fullName evidence="1">Uncharacterized protein</fullName>
    </submittedName>
</protein>
<comment type="caution">
    <text evidence="1">The sequence shown here is derived from an EMBL/GenBank/DDBJ whole genome shotgun (WGS) entry which is preliminary data.</text>
</comment>
<dbReference type="EMBL" id="LAZR01006730">
    <property type="protein sequence ID" value="KKM90029.1"/>
    <property type="molecule type" value="Genomic_DNA"/>
</dbReference>